<evidence type="ECO:0000259" key="1">
    <source>
        <dbReference type="Pfam" id="PF23487"/>
    </source>
</evidence>
<evidence type="ECO:0000313" key="2">
    <source>
        <dbReference type="EMBL" id="GLD46367.1"/>
    </source>
</evidence>
<dbReference type="AlphaFoldDB" id="A0AAD3QVG1"/>
<name>A0AAD3QVG1_LATJO</name>
<dbReference type="PANTHER" id="PTHR13388">
    <property type="entry name" value="DETONATOR, ISOFORM E"/>
    <property type="match status" value="1"/>
</dbReference>
<dbReference type="InterPro" id="IPR026307">
    <property type="entry name" value="TMEM132"/>
</dbReference>
<comment type="caution">
    <text evidence="2">The sequence shown here is derived from an EMBL/GenBank/DDBJ whole genome shotgun (WGS) entry which is preliminary data.</text>
</comment>
<dbReference type="PANTHER" id="PTHR13388:SF7">
    <property type="entry name" value="TRANSMEMBRANE PROTEIN 132E"/>
    <property type="match status" value="1"/>
</dbReference>
<dbReference type="Proteomes" id="UP001279410">
    <property type="component" value="Unassembled WGS sequence"/>
</dbReference>
<proteinExistence type="predicted"/>
<keyword evidence="2" id="KW-0472">Membrane</keyword>
<accession>A0AAD3QVG1</accession>
<dbReference type="Pfam" id="PF23487">
    <property type="entry name" value="Ig_TMEM132_6th"/>
    <property type="match status" value="1"/>
</dbReference>
<reference evidence="2" key="1">
    <citation type="submission" date="2022-08" db="EMBL/GenBank/DDBJ databases">
        <title>Genome sequencing of akame (Lates japonicus).</title>
        <authorList>
            <person name="Hashiguchi Y."/>
            <person name="Takahashi H."/>
        </authorList>
    </citation>
    <scope>NUCLEOTIDE SEQUENCE</scope>
    <source>
        <strain evidence="2">Kochi</strain>
    </source>
</reference>
<organism evidence="2 3">
    <name type="scientific">Lates japonicus</name>
    <name type="common">Japanese lates</name>
    <dbReference type="NCBI Taxonomy" id="270547"/>
    <lineage>
        <taxon>Eukaryota</taxon>
        <taxon>Metazoa</taxon>
        <taxon>Chordata</taxon>
        <taxon>Craniata</taxon>
        <taxon>Vertebrata</taxon>
        <taxon>Euteleostomi</taxon>
        <taxon>Actinopterygii</taxon>
        <taxon>Neopterygii</taxon>
        <taxon>Teleostei</taxon>
        <taxon>Neoteleostei</taxon>
        <taxon>Acanthomorphata</taxon>
        <taxon>Carangaria</taxon>
        <taxon>Carangaria incertae sedis</taxon>
        <taxon>Centropomidae</taxon>
        <taxon>Lates</taxon>
    </lineage>
</organism>
<feature type="domain" description="Transmembrane protein TMEM132 sixth" evidence="1">
    <location>
        <begin position="44"/>
        <end position="95"/>
    </location>
</feature>
<evidence type="ECO:0000313" key="3">
    <source>
        <dbReference type="Proteomes" id="UP001279410"/>
    </source>
</evidence>
<dbReference type="EMBL" id="BRZM01000002">
    <property type="protein sequence ID" value="GLD46367.1"/>
    <property type="molecule type" value="Genomic_DNA"/>
</dbReference>
<sequence length="231" mass="25371">MVESPLAVDAVLGESAFSVTDLQGFHHRAAGSHFISRSGPCLTQPSPATANTMVATTWPPGDTTAPKQEASLSIWMLFSDNTAATLTHFDPKDYKPQCPHWMIKLCRYPRSLSSAGPWWWQHEDLGEMVESPETLEGVQTSCHGDHHSGSSQISCSKPGTRTWVTAVSGFTKENGEDASSPTSKRKRAGLTTFTTLPQELPHNSIPIADEETFSGFTDMAFKTRRNCMKRE</sequence>
<protein>
    <submittedName>
        <fullName evidence="2">Transmembrane protein 132E-like protein</fullName>
    </submittedName>
</protein>
<keyword evidence="3" id="KW-1185">Reference proteome</keyword>
<gene>
    <name evidence="2" type="ORF">AKAME5_000073200</name>
</gene>
<dbReference type="InterPro" id="IPR055424">
    <property type="entry name" value="Ig_TMEM132_6th"/>
</dbReference>
<keyword evidence="2" id="KW-0812">Transmembrane</keyword>